<keyword evidence="3" id="KW-1185">Reference proteome</keyword>
<organism evidence="2 3">
    <name type="scientific">Taxus chinensis</name>
    <name type="common">Chinese yew</name>
    <name type="synonym">Taxus wallichiana var. chinensis</name>
    <dbReference type="NCBI Taxonomy" id="29808"/>
    <lineage>
        <taxon>Eukaryota</taxon>
        <taxon>Viridiplantae</taxon>
        <taxon>Streptophyta</taxon>
        <taxon>Embryophyta</taxon>
        <taxon>Tracheophyta</taxon>
        <taxon>Spermatophyta</taxon>
        <taxon>Pinopsida</taxon>
        <taxon>Pinidae</taxon>
        <taxon>Conifers II</taxon>
        <taxon>Cupressales</taxon>
        <taxon>Taxaceae</taxon>
        <taxon>Taxus</taxon>
    </lineage>
</organism>
<evidence type="ECO:0000313" key="3">
    <source>
        <dbReference type="Proteomes" id="UP000824469"/>
    </source>
</evidence>
<feature type="non-terminal residue" evidence="2">
    <location>
        <position position="61"/>
    </location>
</feature>
<name>A0AA38G7K6_TAXCH</name>
<gene>
    <name evidence="2" type="ORF">KI387_020230</name>
</gene>
<evidence type="ECO:0000313" key="2">
    <source>
        <dbReference type="EMBL" id="KAH9318461.1"/>
    </source>
</evidence>
<reference evidence="2 3" key="1">
    <citation type="journal article" date="2021" name="Nat. Plants">
        <title>The Taxus genome provides insights into paclitaxel biosynthesis.</title>
        <authorList>
            <person name="Xiong X."/>
            <person name="Gou J."/>
            <person name="Liao Q."/>
            <person name="Li Y."/>
            <person name="Zhou Q."/>
            <person name="Bi G."/>
            <person name="Li C."/>
            <person name="Du R."/>
            <person name="Wang X."/>
            <person name="Sun T."/>
            <person name="Guo L."/>
            <person name="Liang H."/>
            <person name="Lu P."/>
            <person name="Wu Y."/>
            <person name="Zhang Z."/>
            <person name="Ro D.K."/>
            <person name="Shang Y."/>
            <person name="Huang S."/>
            <person name="Yan J."/>
        </authorList>
    </citation>
    <scope>NUCLEOTIDE SEQUENCE [LARGE SCALE GENOMIC DNA]</scope>
    <source>
        <strain evidence="2">Ta-2019</strain>
    </source>
</reference>
<dbReference type="AlphaFoldDB" id="A0AA38G7K6"/>
<feature type="region of interest" description="Disordered" evidence="1">
    <location>
        <begin position="1"/>
        <end position="61"/>
    </location>
</feature>
<accession>A0AA38G7K6</accession>
<protein>
    <submittedName>
        <fullName evidence="2">Uncharacterized protein</fullName>
    </submittedName>
</protein>
<sequence length="61" mass="6553">DGGDFEACSDDTSERRGTTAEKGSVREPWGNKTRPPPLSSASGGKREAHRRSNQLKTPVLA</sequence>
<feature type="compositionally biased region" description="Basic and acidic residues" evidence="1">
    <location>
        <begin position="12"/>
        <end position="25"/>
    </location>
</feature>
<feature type="non-terminal residue" evidence="2">
    <location>
        <position position="1"/>
    </location>
</feature>
<evidence type="ECO:0000256" key="1">
    <source>
        <dbReference type="SAM" id="MobiDB-lite"/>
    </source>
</evidence>
<feature type="compositionally biased region" description="Acidic residues" evidence="1">
    <location>
        <begin position="1"/>
        <end position="11"/>
    </location>
</feature>
<dbReference type="Proteomes" id="UP000824469">
    <property type="component" value="Unassembled WGS sequence"/>
</dbReference>
<dbReference type="EMBL" id="JAHRHJ020000004">
    <property type="protein sequence ID" value="KAH9318461.1"/>
    <property type="molecule type" value="Genomic_DNA"/>
</dbReference>
<proteinExistence type="predicted"/>
<comment type="caution">
    <text evidence="2">The sequence shown here is derived from an EMBL/GenBank/DDBJ whole genome shotgun (WGS) entry which is preliminary data.</text>
</comment>